<dbReference type="PANTHER" id="PTHR43520:SF8">
    <property type="entry name" value="P-TYPE CU(+) TRANSPORTER"/>
    <property type="match status" value="1"/>
</dbReference>
<dbReference type="InterPro" id="IPR006121">
    <property type="entry name" value="HMA_dom"/>
</dbReference>
<dbReference type="PANTHER" id="PTHR43520">
    <property type="entry name" value="ATP7, ISOFORM B"/>
    <property type="match status" value="1"/>
</dbReference>
<dbReference type="SUPFAM" id="SSF55008">
    <property type="entry name" value="HMA, heavy metal-associated domain"/>
    <property type="match status" value="1"/>
</dbReference>
<dbReference type="CDD" id="cd00371">
    <property type="entry name" value="HMA"/>
    <property type="match status" value="1"/>
</dbReference>
<evidence type="ECO:0000256" key="1">
    <source>
        <dbReference type="ARBA" id="ARBA00022723"/>
    </source>
</evidence>
<dbReference type="GO" id="GO:0005507">
    <property type="term" value="F:copper ion binding"/>
    <property type="evidence" value="ECO:0007669"/>
    <property type="project" value="TreeGrafter"/>
</dbReference>
<proteinExistence type="predicted"/>
<dbReference type="InterPro" id="IPR036163">
    <property type="entry name" value="HMA_dom_sf"/>
</dbReference>
<dbReference type="InterPro" id="IPR017969">
    <property type="entry name" value="Heavy-metal-associated_CS"/>
</dbReference>
<dbReference type="GO" id="GO:0043682">
    <property type="term" value="F:P-type divalent copper transporter activity"/>
    <property type="evidence" value="ECO:0007669"/>
    <property type="project" value="TreeGrafter"/>
</dbReference>
<dbReference type="Gene3D" id="3.30.70.100">
    <property type="match status" value="1"/>
</dbReference>
<keyword evidence="2" id="KW-1278">Translocase</keyword>
<dbReference type="Pfam" id="PF00403">
    <property type="entry name" value="HMA"/>
    <property type="match status" value="1"/>
</dbReference>
<dbReference type="FunFam" id="3.30.70.100:FF:000005">
    <property type="entry name" value="Copper-exporting P-type ATPase A"/>
    <property type="match status" value="1"/>
</dbReference>
<evidence type="ECO:0000313" key="4">
    <source>
        <dbReference type="EMBL" id="NVN09988.1"/>
    </source>
</evidence>
<dbReference type="InterPro" id="IPR001802">
    <property type="entry name" value="MerP/CopZ"/>
</dbReference>
<dbReference type="AlphaFoldDB" id="A0A7Y7ITU0"/>
<organism evidence="4 5">
    <name type="scientific">Nguyenibacter vanlangensis</name>
    <dbReference type="NCBI Taxonomy" id="1216886"/>
    <lineage>
        <taxon>Bacteria</taxon>
        <taxon>Pseudomonadati</taxon>
        <taxon>Pseudomonadota</taxon>
        <taxon>Alphaproteobacteria</taxon>
        <taxon>Acetobacterales</taxon>
        <taxon>Acetobacteraceae</taxon>
        <taxon>Nguyenibacter</taxon>
    </lineage>
</organism>
<evidence type="ECO:0000259" key="3">
    <source>
        <dbReference type="PROSITE" id="PS50846"/>
    </source>
</evidence>
<dbReference type="GO" id="GO:0016020">
    <property type="term" value="C:membrane"/>
    <property type="evidence" value="ECO:0007669"/>
    <property type="project" value="TreeGrafter"/>
</dbReference>
<sequence length="69" mass="7023">MTDLILSIDGMTCDGCANAVRKALERTPGVAAASVTLTPAQASISYDPSRTGPAALRAAIEDAGFDVRA</sequence>
<keyword evidence="1" id="KW-0479">Metal-binding</keyword>
<comment type="caution">
    <text evidence="4">The sequence shown here is derived from an EMBL/GenBank/DDBJ whole genome shotgun (WGS) entry which is preliminary data.</text>
</comment>
<dbReference type="Proteomes" id="UP000534870">
    <property type="component" value="Unassembled WGS sequence"/>
</dbReference>
<dbReference type="RefSeq" id="WP_176638780.1">
    <property type="nucleotide sequence ID" value="NZ_JABXXP010000012.1"/>
</dbReference>
<reference evidence="4 5" key="1">
    <citation type="submission" date="2020-06" db="EMBL/GenBank/DDBJ databases">
        <title>Description of novel acetic acid bacteria.</title>
        <authorList>
            <person name="Sombolestani A."/>
        </authorList>
    </citation>
    <scope>NUCLEOTIDE SEQUENCE [LARGE SCALE GENOMIC DNA]</scope>
    <source>
        <strain evidence="4 5">LMG 31431</strain>
    </source>
</reference>
<evidence type="ECO:0000313" key="5">
    <source>
        <dbReference type="Proteomes" id="UP000534870"/>
    </source>
</evidence>
<name>A0A7Y7ITU0_9PROT</name>
<protein>
    <submittedName>
        <fullName evidence="4">Heavy-metal-associated domain-containing protein</fullName>
    </submittedName>
</protein>
<gene>
    <name evidence="4" type="ORF">HUK84_02285</name>
</gene>
<dbReference type="PRINTS" id="PR00946">
    <property type="entry name" value="HGSCAVENGER"/>
</dbReference>
<feature type="domain" description="HMA" evidence="3">
    <location>
        <begin position="2"/>
        <end position="68"/>
    </location>
</feature>
<dbReference type="PROSITE" id="PS01047">
    <property type="entry name" value="HMA_1"/>
    <property type="match status" value="1"/>
</dbReference>
<dbReference type="EMBL" id="JABXXP010000012">
    <property type="protein sequence ID" value="NVN09988.1"/>
    <property type="molecule type" value="Genomic_DNA"/>
</dbReference>
<accession>A0A7Y7ITU0</accession>
<dbReference type="PROSITE" id="PS50846">
    <property type="entry name" value="HMA_2"/>
    <property type="match status" value="1"/>
</dbReference>
<dbReference type="GO" id="GO:0055070">
    <property type="term" value="P:copper ion homeostasis"/>
    <property type="evidence" value="ECO:0007669"/>
    <property type="project" value="TreeGrafter"/>
</dbReference>
<evidence type="ECO:0000256" key="2">
    <source>
        <dbReference type="ARBA" id="ARBA00022967"/>
    </source>
</evidence>